<name>A0A8B7NZB1_HYAAZ</name>
<dbReference type="GeneID" id="108674743"/>
<evidence type="ECO:0000259" key="4">
    <source>
        <dbReference type="PROSITE" id="PS51827"/>
    </source>
</evidence>
<gene>
    <name evidence="6 7" type="primary">LOC108674743</name>
</gene>
<dbReference type="OrthoDB" id="2359216at2759"/>
<dbReference type="SMART" id="SM00393">
    <property type="entry name" value="R3H"/>
    <property type="match status" value="1"/>
</dbReference>
<dbReference type="PROSITE" id="PS51827">
    <property type="entry name" value="XTBD"/>
    <property type="match status" value="1"/>
</dbReference>
<keyword evidence="5" id="KW-1185">Reference proteome</keyword>
<dbReference type="OMA" id="CKVPCEF"/>
<dbReference type="GO" id="GO:0003676">
    <property type="term" value="F:nucleic acid binding"/>
    <property type="evidence" value="ECO:0007669"/>
    <property type="project" value="UniProtKB-UniRule"/>
</dbReference>
<dbReference type="InterPro" id="IPR021859">
    <property type="entry name" value="XTBD"/>
</dbReference>
<evidence type="ECO:0000259" key="2">
    <source>
        <dbReference type="PROSITE" id="PS50174"/>
    </source>
</evidence>
<dbReference type="AlphaFoldDB" id="A0A8B7NZB1"/>
<dbReference type="KEGG" id="hazt:108674743"/>
<evidence type="ECO:0000313" key="5">
    <source>
        <dbReference type="Proteomes" id="UP000694843"/>
    </source>
</evidence>
<dbReference type="PROSITE" id="PS51061">
    <property type="entry name" value="R3H"/>
    <property type="match status" value="1"/>
</dbReference>
<dbReference type="Pfam" id="PF11952">
    <property type="entry name" value="XTBD"/>
    <property type="match status" value="1"/>
</dbReference>
<feature type="region of interest" description="Disordered" evidence="1">
    <location>
        <begin position="99"/>
        <end position="124"/>
    </location>
</feature>
<feature type="compositionally biased region" description="Low complexity" evidence="1">
    <location>
        <begin position="244"/>
        <end position="257"/>
    </location>
</feature>
<feature type="domain" description="XRN2-binding (XTBD)" evidence="4">
    <location>
        <begin position="9"/>
        <end position="93"/>
    </location>
</feature>
<feature type="region of interest" description="Disordered" evidence="1">
    <location>
        <begin position="465"/>
        <end position="491"/>
    </location>
</feature>
<dbReference type="PANTHER" id="PTHR48430:SF1">
    <property type="entry name" value="PARTNER OF XRN-2 PROTEIN 1"/>
    <property type="match status" value="1"/>
</dbReference>
<dbReference type="InterPro" id="IPR036867">
    <property type="entry name" value="R3H_dom_sf"/>
</dbReference>
<dbReference type="InterPro" id="IPR000467">
    <property type="entry name" value="G_patch_dom"/>
</dbReference>
<dbReference type="PANTHER" id="PTHR48430">
    <property type="entry name" value="PARTNER OF XRN-2 PROTEIN 1"/>
    <property type="match status" value="1"/>
</dbReference>
<organism evidence="5 6">
    <name type="scientific">Hyalella azteca</name>
    <name type="common">Amphipod</name>
    <dbReference type="NCBI Taxonomy" id="294128"/>
    <lineage>
        <taxon>Eukaryota</taxon>
        <taxon>Metazoa</taxon>
        <taxon>Ecdysozoa</taxon>
        <taxon>Arthropoda</taxon>
        <taxon>Crustacea</taxon>
        <taxon>Multicrustacea</taxon>
        <taxon>Malacostraca</taxon>
        <taxon>Eumalacostraca</taxon>
        <taxon>Peracarida</taxon>
        <taxon>Amphipoda</taxon>
        <taxon>Senticaudata</taxon>
        <taxon>Talitrida</taxon>
        <taxon>Talitroidea</taxon>
        <taxon>Hyalellidae</taxon>
        <taxon>Hyalella</taxon>
    </lineage>
</organism>
<dbReference type="Pfam" id="PF01424">
    <property type="entry name" value="R3H"/>
    <property type="match status" value="1"/>
</dbReference>
<evidence type="ECO:0000313" key="7">
    <source>
        <dbReference type="RefSeq" id="XP_047737786.1"/>
    </source>
</evidence>
<sequence>MAVNSSWDVQKYRSRFEPTCHWKLKEEFMLAHQQHIEEEQLVCLANVYMNMQILGCHYPSKLASQVQKLSKNIGDSYKQQRDSKLSRYFVKASDAATAKIRRTDAPTSRSTVEDDHAAPVNYDSLGNYSKLNLKTKKREKQSSDTYQTDVDVVQVEQKIKKKKKAKSPILKPDCDEKLSQEIIEDVNETPNNDVYNPECKEKEKKKKNKSSSTECNENDTDCVEVVAVIPSTKKTKKTNKLNAVNSNSSNVPSVEVNETAERKRKRKAGLEEEFEDPSNSAVEVESPSRETKKIKKKKRKLEIERIEDESPPNKPNGKQNLNLQVNSELPLNQEFPLTIPQKKKKVLISFPEVENPELKRVLAGRPLHKFFRRQDRAATLILQSMAMNQNGSVGCGYQVKCVRHHIAYVNNVEVARRPFRSHENKSVALEMLARDALVIMSKYCPLLLQKKRSCETNVESDDLIGKKIGKNSGESEPQLDEDEQSALSRPISSSNVGSRLLQLMGWTGGGLGKNETGRVDPVEAAMRHGRSGLGFKDSISQMATKPIFKAKIENLLRQFKREFEAGCAEREELVFPSVFSKDQRALVHSVAQRLSLKSVSYGSGEARYLVVKPMITHQCRVQQILENGGENELYKVYPAGTYDLSVLDLLD</sequence>
<dbReference type="RefSeq" id="XP_018018201.2">
    <property type="nucleotide sequence ID" value="XM_018162712.2"/>
</dbReference>
<dbReference type="Gene3D" id="3.30.1370.50">
    <property type="entry name" value="R3H-like domain"/>
    <property type="match status" value="1"/>
</dbReference>
<dbReference type="InterPro" id="IPR001374">
    <property type="entry name" value="R3H_dom"/>
</dbReference>
<dbReference type="SMART" id="SM00443">
    <property type="entry name" value="G_patch"/>
    <property type="match status" value="1"/>
</dbReference>
<dbReference type="Proteomes" id="UP000694843">
    <property type="component" value="Unplaced"/>
</dbReference>
<feature type="domain" description="R3H" evidence="3">
    <location>
        <begin position="546"/>
        <end position="615"/>
    </location>
</feature>
<reference evidence="6 7" key="1">
    <citation type="submission" date="2025-04" db="UniProtKB">
        <authorList>
            <consortium name="RefSeq"/>
        </authorList>
    </citation>
    <scope>IDENTIFICATION</scope>
    <source>
        <tissue evidence="6 7">Whole organism</tissue>
    </source>
</reference>
<feature type="domain" description="G-patch" evidence="2">
    <location>
        <begin position="493"/>
        <end position="538"/>
    </location>
</feature>
<protein>
    <submittedName>
        <fullName evidence="6 7">Uncharacterized protein LOC108674743</fullName>
    </submittedName>
</protein>
<evidence type="ECO:0000313" key="6">
    <source>
        <dbReference type="RefSeq" id="XP_018018201.2"/>
    </source>
</evidence>
<feature type="region of interest" description="Disordered" evidence="1">
    <location>
        <begin position="235"/>
        <end position="321"/>
    </location>
</feature>
<dbReference type="PROSITE" id="PS50174">
    <property type="entry name" value="G_PATCH"/>
    <property type="match status" value="1"/>
</dbReference>
<accession>A0A8B7NZB1</accession>
<dbReference type="RefSeq" id="XP_047737786.1">
    <property type="nucleotide sequence ID" value="XM_047881830.1"/>
</dbReference>
<evidence type="ECO:0000256" key="1">
    <source>
        <dbReference type="SAM" id="MobiDB-lite"/>
    </source>
</evidence>
<dbReference type="Pfam" id="PF01585">
    <property type="entry name" value="G-patch"/>
    <property type="match status" value="1"/>
</dbReference>
<dbReference type="SUPFAM" id="SSF82708">
    <property type="entry name" value="R3H domain"/>
    <property type="match status" value="1"/>
</dbReference>
<evidence type="ECO:0000259" key="3">
    <source>
        <dbReference type="PROSITE" id="PS51061"/>
    </source>
</evidence>
<proteinExistence type="predicted"/>